<accession>A0A2A3EPQ1</accession>
<dbReference type="STRING" id="94128.A0A2A3EPQ1"/>
<feature type="region of interest" description="Disordered" evidence="1">
    <location>
        <begin position="580"/>
        <end position="633"/>
    </location>
</feature>
<keyword evidence="3" id="KW-1185">Reference proteome</keyword>
<evidence type="ECO:0000313" key="2">
    <source>
        <dbReference type="EMBL" id="PBC33484.1"/>
    </source>
</evidence>
<dbReference type="GO" id="GO:1990023">
    <property type="term" value="C:mitotic spindle midzone"/>
    <property type="evidence" value="ECO:0007669"/>
    <property type="project" value="TreeGrafter"/>
</dbReference>
<name>A0A2A3EPQ1_APICC</name>
<dbReference type="Gene3D" id="1.20.58.1520">
    <property type="match status" value="1"/>
</dbReference>
<sequence length="645" mass="75077">MADLNKWEPNIQKTVIKLKSTLSQLHKIWEEIGFSEEVRATYCEQAFNHIDDLFCEMVSESEHKKETLLVGIRELIEQVGTLAKELGTNVMVAGYEDLPLKEVEQVLRTDLHKLQYCKEQRITHLRELLTKERSLCKMLGTQPINIEDKVPSEEELNSFKLYLDKQEGEKNRLEVIFNEMRRAIVRMMDDLGISPSTNFENLVYENSEDFVFTSNNMTKLKEFRDELKHKVDTAKEHVEDIKQELIALWKYLDEPEHICQSFLNSYIGYSVATINALSTELERCKEKRKQNIARYVSQVRSELVKLWDLCKFSEQQRRQFIHFNSHTYTEDLLTLHELEVKRIQEFYETNKSIFELLQERDNLWTKMKELLQRANDPDRFYNRGGQLLMEEKERKTIQKKLPKIEEQLRNLIKDYESIHGEVFTINGMSVEELLKESWEHLNEEKETIKKARKEGKDKSIKKATLSASKKTISNSSKKTPGILSTRRHTPINSSKRKLLFSPSPNTSAKRRNISIGGSGSKIKRSRKIPKKILHIKNSNKKENSMSHNSTATDTTYSQFKEHLEDKKELRSSLLPEQVLANASKSKIKSKPVRTPAKPLRKNLPLTTTPTTPKLSQSQLHKSPRSPRIAHSSRLATVSTPLPIIF</sequence>
<dbReference type="InterPro" id="IPR007145">
    <property type="entry name" value="MAP65_Ase1_PRC1"/>
</dbReference>
<feature type="compositionally biased region" description="Basic and acidic residues" evidence="1">
    <location>
        <begin position="450"/>
        <end position="460"/>
    </location>
</feature>
<dbReference type="GO" id="GO:0005737">
    <property type="term" value="C:cytoplasm"/>
    <property type="evidence" value="ECO:0007669"/>
    <property type="project" value="TreeGrafter"/>
</dbReference>
<feature type="region of interest" description="Disordered" evidence="1">
    <location>
        <begin position="450"/>
        <end position="556"/>
    </location>
</feature>
<dbReference type="OrthoDB" id="642895at2759"/>
<gene>
    <name evidence="2" type="ORF">APICC_04351</name>
</gene>
<evidence type="ECO:0000256" key="1">
    <source>
        <dbReference type="SAM" id="MobiDB-lite"/>
    </source>
</evidence>
<dbReference type="GO" id="GO:0051256">
    <property type="term" value="P:mitotic spindle midzone assembly"/>
    <property type="evidence" value="ECO:0007669"/>
    <property type="project" value="TreeGrafter"/>
</dbReference>
<feature type="compositionally biased region" description="Low complexity" evidence="1">
    <location>
        <begin position="601"/>
        <end position="614"/>
    </location>
</feature>
<dbReference type="PANTHER" id="PTHR19321">
    <property type="entry name" value="PROTEIN REGULATOR OF CYTOKINESIS 1 PRC1-RELATED"/>
    <property type="match status" value="1"/>
</dbReference>
<dbReference type="EMBL" id="KZ288202">
    <property type="protein sequence ID" value="PBC33484.1"/>
    <property type="molecule type" value="Genomic_DNA"/>
</dbReference>
<dbReference type="Proteomes" id="UP000242457">
    <property type="component" value="Unassembled WGS sequence"/>
</dbReference>
<proteinExistence type="predicted"/>
<reference evidence="2 3" key="1">
    <citation type="submission" date="2014-07" db="EMBL/GenBank/DDBJ databases">
        <title>Genomic and transcriptomic analysis on Apis cerana provide comprehensive insights into honey bee biology.</title>
        <authorList>
            <person name="Diao Q."/>
            <person name="Sun L."/>
            <person name="Zheng H."/>
            <person name="Zheng H."/>
            <person name="Xu S."/>
            <person name="Wang S."/>
            <person name="Zeng Z."/>
            <person name="Hu F."/>
            <person name="Su S."/>
            <person name="Wu J."/>
        </authorList>
    </citation>
    <scope>NUCLEOTIDE SEQUENCE [LARGE SCALE GENOMIC DNA]</scope>
    <source>
        <tissue evidence="2">Pupae without intestine</tissue>
    </source>
</reference>
<evidence type="ECO:0000313" key="3">
    <source>
        <dbReference type="Proteomes" id="UP000242457"/>
    </source>
</evidence>
<feature type="compositionally biased region" description="Basic residues" evidence="1">
    <location>
        <begin position="485"/>
        <end position="498"/>
    </location>
</feature>
<feature type="compositionally biased region" description="Basic residues" evidence="1">
    <location>
        <begin position="521"/>
        <end position="538"/>
    </location>
</feature>
<protein>
    <submittedName>
        <fullName evidence="2">Protein regulator of cytokinesis</fullName>
    </submittedName>
</protein>
<dbReference type="PANTHER" id="PTHR19321:SF41">
    <property type="entry name" value="FASCETTO-RELATED"/>
    <property type="match status" value="1"/>
</dbReference>
<dbReference type="AlphaFoldDB" id="A0A2A3EPQ1"/>
<dbReference type="GO" id="GO:0008017">
    <property type="term" value="F:microtubule binding"/>
    <property type="evidence" value="ECO:0007669"/>
    <property type="project" value="InterPro"/>
</dbReference>
<dbReference type="Pfam" id="PF03999">
    <property type="entry name" value="MAP65_ASE1"/>
    <property type="match status" value="1"/>
</dbReference>
<organism evidence="2 3">
    <name type="scientific">Apis cerana cerana</name>
    <name type="common">Oriental honeybee</name>
    <dbReference type="NCBI Taxonomy" id="94128"/>
    <lineage>
        <taxon>Eukaryota</taxon>
        <taxon>Metazoa</taxon>
        <taxon>Ecdysozoa</taxon>
        <taxon>Arthropoda</taxon>
        <taxon>Hexapoda</taxon>
        <taxon>Insecta</taxon>
        <taxon>Pterygota</taxon>
        <taxon>Neoptera</taxon>
        <taxon>Endopterygota</taxon>
        <taxon>Hymenoptera</taxon>
        <taxon>Apocrita</taxon>
        <taxon>Aculeata</taxon>
        <taxon>Apoidea</taxon>
        <taxon>Anthophila</taxon>
        <taxon>Apidae</taxon>
        <taxon>Apis</taxon>
    </lineage>
</organism>
<feature type="compositionally biased region" description="Low complexity" evidence="1">
    <location>
        <begin position="466"/>
        <end position="478"/>
    </location>
</feature>
<feature type="compositionally biased region" description="Polar residues" evidence="1">
    <location>
        <begin position="545"/>
        <end position="556"/>
    </location>
</feature>